<dbReference type="Proteomes" id="UP000011518">
    <property type="component" value="Unassembled WGS sequence"/>
</dbReference>
<feature type="region of interest" description="Disordered" evidence="1">
    <location>
        <begin position="1"/>
        <end position="61"/>
    </location>
</feature>
<feature type="region of interest" description="Disordered" evidence="1">
    <location>
        <begin position="222"/>
        <end position="248"/>
    </location>
</feature>
<keyword evidence="3" id="KW-1185">Reference proteome</keyword>
<evidence type="ECO:0000313" key="3">
    <source>
        <dbReference type="Proteomes" id="UP000011518"/>
    </source>
</evidence>
<feature type="compositionally biased region" description="Polar residues" evidence="1">
    <location>
        <begin position="39"/>
        <end position="56"/>
    </location>
</feature>
<evidence type="ECO:0000313" key="2">
    <source>
        <dbReference type="EMBL" id="ELW67779.1"/>
    </source>
</evidence>
<name>L9KZ56_TUPCH</name>
<feature type="region of interest" description="Disordered" evidence="1">
    <location>
        <begin position="142"/>
        <end position="165"/>
    </location>
</feature>
<reference evidence="3" key="2">
    <citation type="journal article" date="2013" name="Nat. Commun.">
        <title>Genome of the Chinese tree shrew.</title>
        <authorList>
            <person name="Fan Y."/>
            <person name="Huang Z.Y."/>
            <person name="Cao C.C."/>
            <person name="Chen C.S."/>
            <person name="Chen Y.X."/>
            <person name="Fan D.D."/>
            <person name="He J."/>
            <person name="Hou H.L."/>
            <person name="Hu L."/>
            <person name="Hu X.T."/>
            <person name="Jiang X.T."/>
            <person name="Lai R."/>
            <person name="Lang Y.S."/>
            <person name="Liang B."/>
            <person name="Liao S.G."/>
            <person name="Mu D."/>
            <person name="Ma Y.Y."/>
            <person name="Niu Y.Y."/>
            <person name="Sun X.Q."/>
            <person name="Xia J.Q."/>
            <person name="Xiao J."/>
            <person name="Xiong Z.Q."/>
            <person name="Xu L."/>
            <person name="Yang L."/>
            <person name="Zhang Y."/>
            <person name="Zhao W."/>
            <person name="Zhao X.D."/>
            <person name="Zheng Y.T."/>
            <person name="Zhou J.M."/>
            <person name="Zhu Y.B."/>
            <person name="Zhang G.J."/>
            <person name="Wang J."/>
            <person name="Yao Y.G."/>
        </authorList>
    </citation>
    <scope>NUCLEOTIDE SEQUENCE [LARGE SCALE GENOMIC DNA]</scope>
</reference>
<protein>
    <submittedName>
        <fullName evidence="2">Uncharacterized protein</fullName>
    </submittedName>
</protein>
<dbReference type="EMBL" id="KB320600">
    <property type="protein sequence ID" value="ELW67779.1"/>
    <property type="molecule type" value="Genomic_DNA"/>
</dbReference>
<dbReference type="AlphaFoldDB" id="L9KZ56"/>
<organism evidence="2 3">
    <name type="scientific">Tupaia chinensis</name>
    <name type="common">Chinese tree shrew</name>
    <name type="synonym">Tupaia belangeri chinensis</name>
    <dbReference type="NCBI Taxonomy" id="246437"/>
    <lineage>
        <taxon>Eukaryota</taxon>
        <taxon>Metazoa</taxon>
        <taxon>Chordata</taxon>
        <taxon>Craniata</taxon>
        <taxon>Vertebrata</taxon>
        <taxon>Euteleostomi</taxon>
        <taxon>Mammalia</taxon>
        <taxon>Eutheria</taxon>
        <taxon>Euarchontoglires</taxon>
        <taxon>Scandentia</taxon>
        <taxon>Tupaiidae</taxon>
        <taxon>Tupaia</taxon>
    </lineage>
</organism>
<dbReference type="InParanoid" id="L9KZ56"/>
<accession>L9KZ56</accession>
<proteinExistence type="predicted"/>
<reference evidence="3" key="1">
    <citation type="submission" date="2012-07" db="EMBL/GenBank/DDBJ databases">
        <title>Genome of the Chinese tree shrew, a rising model animal genetically related to primates.</title>
        <authorList>
            <person name="Zhang G."/>
            <person name="Fan Y."/>
            <person name="Yao Y."/>
            <person name="Huang Z."/>
        </authorList>
    </citation>
    <scope>NUCLEOTIDE SEQUENCE [LARGE SCALE GENOMIC DNA]</scope>
</reference>
<gene>
    <name evidence="2" type="ORF">TREES_T100011755</name>
</gene>
<evidence type="ECO:0000256" key="1">
    <source>
        <dbReference type="SAM" id="MobiDB-lite"/>
    </source>
</evidence>
<feature type="region of interest" description="Disordered" evidence="1">
    <location>
        <begin position="316"/>
        <end position="345"/>
    </location>
</feature>
<sequence>MLKATQRETGVSETGLRPPMGLKEPGRAAGPGAGSGPSQVSTLQVLTGTPTPSTSLGKGGYHTAARQLGAQGLTRRRWEADGLLDAPAWKAPARRRTWGQAGLHSALPVTAMTLACPWLSTLPGALWQQEAEPTVHAHLPTHSVLSQDPSPGPGSLYPASSERHTVRRTRMDVEGAALGGAWTMPMLCVTFWAGKGPHNLLQLLGGRTPYTEPWRIMGPAGAQSLASHGVGDIPSRTSEPAASPPLSNRAGVRVDVDAKVPFPATGLDITQTAVQRPHSTPLNALGESRWDLEGGDTRAWLSGSGQWSQMCWGLRGTSPGSTPPGLATGPQSGQGAAFGHRGDAV</sequence>